<name>A0A6G8RYR5_9GAMM</name>
<evidence type="ECO:0000313" key="17">
    <source>
        <dbReference type="EMBL" id="QIO07011.1"/>
    </source>
</evidence>
<dbReference type="InterPro" id="IPR004961">
    <property type="entry name" value="Lipase_chaperone"/>
</dbReference>
<evidence type="ECO:0000256" key="8">
    <source>
        <dbReference type="ARBA" id="ARBA00022963"/>
    </source>
</evidence>
<evidence type="ECO:0000256" key="5">
    <source>
        <dbReference type="ARBA" id="ARBA00022475"/>
    </source>
</evidence>
<protein>
    <recommendedName>
        <fullName evidence="4 16">Lipase chaperone</fullName>
    </recommendedName>
    <alternativeName>
        <fullName evidence="16">Lipase activator protein</fullName>
    </alternativeName>
    <alternativeName>
        <fullName evidence="15 16">Lipase foldase</fullName>
    </alternativeName>
    <alternativeName>
        <fullName evidence="13 16">Lipase helper protein</fullName>
    </alternativeName>
    <alternativeName>
        <fullName evidence="14 16">Lipase modulator</fullName>
    </alternativeName>
</protein>
<keyword evidence="8 16" id="KW-0442">Lipid degradation</keyword>
<evidence type="ECO:0000256" key="7">
    <source>
        <dbReference type="ARBA" id="ARBA00022692"/>
    </source>
</evidence>
<dbReference type="Proteomes" id="UP000502297">
    <property type="component" value="Chromosome"/>
</dbReference>
<evidence type="ECO:0000256" key="4">
    <source>
        <dbReference type="ARBA" id="ARBA00019692"/>
    </source>
</evidence>
<comment type="subcellular location">
    <subcellularLocation>
        <location evidence="2">Cell inner membrane</location>
        <topology evidence="2">Single-pass membrane protein</topology>
        <orientation evidence="2">Periplasmic side</orientation>
    </subcellularLocation>
</comment>
<keyword evidence="10 16" id="KW-0443">Lipid metabolism</keyword>
<dbReference type="GO" id="GO:0005886">
    <property type="term" value="C:plasma membrane"/>
    <property type="evidence" value="ECO:0007669"/>
    <property type="project" value="UniProtKB-SubCell"/>
</dbReference>
<keyword evidence="12 16" id="KW-0143">Chaperone</keyword>
<evidence type="ECO:0000256" key="11">
    <source>
        <dbReference type="ARBA" id="ARBA00023136"/>
    </source>
</evidence>
<dbReference type="SUPFAM" id="SSF158855">
    <property type="entry name" value="Lipase chaperone-like"/>
    <property type="match status" value="1"/>
</dbReference>
<dbReference type="GO" id="GO:0051082">
    <property type="term" value="F:unfolded protein binding"/>
    <property type="evidence" value="ECO:0007669"/>
    <property type="project" value="UniProtKB-UniRule"/>
</dbReference>
<evidence type="ECO:0000256" key="12">
    <source>
        <dbReference type="ARBA" id="ARBA00023186"/>
    </source>
</evidence>
<dbReference type="KEGG" id="asha:G8E00_14245"/>
<dbReference type="HAMAP" id="MF_00790">
    <property type="entry name" value="Lipase_chap"/>
    <property type="match status" value="1"/>
</dbReference>
<keyword evidence="18" id="KW-1185">Reference proteome</keyword>
<keyword evidence="11 16" id="KW-0472">Membrane</keyword>
<dbReference type="EMBL" id="CP049801">
    <property type="protein sequence ID" value="QIO07011.1"/>
    <property type="molecule type" value="Genomic_DNA"/>
</dbReference>
<dbReference type="AlphaFoldDB" id="A0A6G8RYR5"/>
<evidence type="ECO:0000256" key="14">
    <source>
        <dbReference type="ARBA" id="ARBA00031542"/>
    </source>
</evidence>
<reference evidence="17 18" key="1">
    <citation type="submission" date="2020-03" db="EMBL/GenBank/DDBJ databases">
        <authorList>
            <person name="Zhu W."/>
        </authorList>
    </citation>
    <scope>NUCLEOTIDE SEQUENCE [LARGE SCALE GENOMIC DNA]</scope>
    <source>
        <strain evidence="17 18">323-1</strain>
    </source>
</reference>
<accession>A0A6G8RYR5</accession>
<keyword evidence="5 16" id="KW-1003">Cell membrane</keyword>
<proteinExistence type="inferred from homology"/>
<evidence type="ECO:0000256" key="2">
    <source>
        <dbReference type="ARBA" id="ARBA00004383"/>
    </source>
</evidence>
<evidence type="ECO:0000313" key="18">
    <source>
        <dbReference type="Proteomes" id="UP000502297"/>
    </source>
</evidence>
<evidence type="ECO:0000256" key="10">
    <source>
        <dbReference type="ARBA" id="ARBA00023098"/>
    </source>
</evidence>
<keyword evidence="9 16" id="KW-1133">Transmembrane helix</keyword>
<evidence type="ECO:0000256" key="3">
    <source>
        <dbReference type="ARBA" id="ARBA00010358"/>
    </source>
</evidence>
<dbReference type="GO" id="GO:0006457">
    <property type="term" value="P:protein folding"/>
    <property type="evidence" value="ECO:0007669"/>
    <property type="project" value="UniProtKB-UniRule"/>
</dbReference>
<sequence>MQKRKIFIGLGIAIVILLVIALILWLKPNQSTNDSAQIKNADATMSASSVIDSPNAANKSPFASTSQQDIQINCQLKVDSSNHLIVNEGTKNCFEFFITQYGEKTLDQIKADFLRYCEATYKDPLKSQVIDLWTRYLQYREKLGDIQEPSADKEDPKYYKAVFAEMKNLRKKFFSNYEIDGLFGPEDVYNDYTISRMEVMNDKSLTAEQKAKKLKALFDDLPEDWKENLQQISQLDDLRKLTAEIKARGGSADELRQMRTNLVGPAATERLEKLDVQRSQWKGRVSDYLAQRDTIMKSNMSDSAKQTAIENMRKQNFSNEQEQLRIQTFESIHDQGGQLPFGD</sequence>
<evidence type="ECO:0000256" key="6">
    <source>
        <dbReference type="ARBA" id="ARBA00022519"/>
    </source>
</evidence>
<keyword evidence="7 16" id="KW-0812">Transmembrane</keyword>
<dbReference type="Pfam" id="PF03280">
    <property type="entry name" value="Lipase_chap"/>
    <property type="match status" value="1"/>
</dbReference>
<evidence type="ECO:0000256" key="15">
    <source>
        <dbReference type="ARBA" id="ARBA00033028"/>
    </source>
</evidence>
<keyword evidence="6 16" id="KW-0997">Cell inner membrane</keyword>
<dbReference type="RefSeq" id="WP_166225656.1">
    <property type="nucleotide sequence ID" value="NZ_CP049801.1"/>
</dbReference>
<evidence type="ECO:0000256" key="9">
    <source>
        <dbReference type="ARBA" id="ARBA00022989"/>
    </source>
</evidence>
<comment type="similarity">
    <text evidence="3 16">Belongs to the lipase chaperone family.</text>
</comment>
<organism evidence="17 18">
    <name type="scientific">Acinetobacter shaoyimingii</name>
    <dbReference type="NCBI Taxonomy" id="2715164"/>
    <lineage>
        <taxon>Bacteria</taxon>
        <taxon>Pseudomonadati</taxon>
        <taxon>Pseudomonadota</taxon>
        <taxon>Gammaproteobacteria</taxon>
        <taxon>Moraxellales</taxon>
        <taxon>Moraxellaceae</taxon>
        <taxon>Acinetobacter</taxon>
    </lineage>
</organism>
<evidence type="ECO:0000256" key="13">
    <source>
        <dbReference type="ARBA" id="ARBA00030948"/>
    </source>
</evidence>
<comment type="function">
    <text evidence="1 16">May be involved in the folding of the extracellular lipase during its passage through the periplasm.</text>
</comment>
<evidence type="ECO:0000256" key="1">
    <source>
        <dbReference type="ARBA" id="ARBA00003280"/>
    </source>
</evidence>
<feature type="transmembrane region" description="Helical" evidence="16">
    <location>
        <begin position="7"/>
        <end position="26"/>
    </location>
</feature>
<gene>
    <name evidence="16" type="primary">lifO</name>
    <name evidence="17" type="ORF">G8E00_14245</name>
</gene>
<dbReference type="GO" id="GO:0016042">
    <property type="term" value="P:lipid catabolic process"/>
    <property type="evidence" value="ECO:0007669"/>
    <property type="project" value="UniProtKB-UniRule"/>
</dbReference>
<evidence type="ECO:0000256" key="16">
    <source>
        <dbReference type="HAMAP-Rule" id="MF_00790"/>
    </source>
</evidence>